<comment type="caution">
    <text evidence="2">The sequence shown here is derived from an EMBL/GenBank/DDBJ whole genome shotgun (WGS) entry which is preliminary data.</text>
</comment>
<dbReference type="SUPFAM" id="SSF56300">
    <property type="entry name" value="Metallo-dependent phosphatases"/>
    <property type="match status" value="1"/>
</dbReference>
<dbReference type="PANTHER" id="PTHR42850">
    <property type="entry name" value="METALLOPHOSPHOESTERASE"/>
    <property type="match status" value="1"/>
</dbReference>
<dbReference type="Proteomes" id="UP000824160">
    <property type="component" value="Unassembled WGS sequence"/>
</dbReference>
<dbReference type="GO" id="GO:0005737">
    <property type="term" value="C:cytoplasm"/>
    <property type="evidence" value="ECO:0007669"/>
    <property type="project" value="TreeGrafter"/>
</dbReference>
<protein>
    <submittedName>
        <fullName evidence="2">Metallophosphoesterase</fullName>
    </submittedName>
</protein>
<proteinExistence type="predicted"/>
<dbReference type="EMBL" id="DVLW01000222">
    <property type="protein sequence ID" value="HIT95128.1"/>
    <property type="molecule type" value="Genomic_DNA"/>
</dbReference>
<gene>
    <name evidence="2" type="ORF">IAC43_08070</name>
</gene>
<reference evidence="2" key="2">
    <citation type="journal article" date="2021" name="PeerJ">
        <title>Extensive microbial diversity within the chicken gut microbiome revealed by metagenomics and culture.</title>
        <authorList>
            <person name="Gilroy R."/>
            <person name="Ravi A."/>
            <person name="Getino M."/>
            <person name="Pursley I."/>
            <person name="Horton D.L."/>
            <person name="Alikhan N.F."/>
            <person name="Baker D."/>
            <person name="Gharbi K."/>
            <person name="Hall N."/>
            <person name="Watson M."/>
            <person name="Adriaenssens E.M."/>
            <person name="Foster-Nyarko E."/>
            <person name="Jarju S."/>
            <person name="Secka A."/>
            <person name="Antonio M."/>
            <person name="Oren A."/>
            <person name="Chaudhuri R.R."/>
            <person name="La Ragione R."/>
            <person name="Hildebrand F."/>
            <person name="Pallen M.J."/>
        </authorList>
    </citation>
    <scope>NUCLEOTIDE SEQUENCE</scope>
    <source>
        <strain evidence="2">ChiBcec7-5410</strain>
    </source>
</reference>
<evidence type="ECO:0000313" key="3">
    <source>
        <dbReference type="Proteomes" id="UP000824160"/>
    </source>
</evidence>
<feature type="domain" description="Calcineurin-like phosphoesterase" evidence="1">
    <location>
        <begin position="2"/>
        <end position="184"/>
    </location>
</feature>
<dbReference type="InterPro" id="IPR004843">
    <property type="entry name" value="Calcineurin-like_PHP"/>
</dbReference>
<name>A0A9D1KRJ0_9FIRM</name>
<dbReference type="InterPro" id="IPR050126">
    <property type="entry name" value="Ap4A_hydrolase"/>
</dbReference>
<evidence type="ECO:0000313" key="2">
    <source>
        <dbReference type="EMBL" id="HIT95128.1"/>
    </source>
</evidence>
<evidence type="ECO:0000259" key="1">
    <source>
        <dbReference type="Pfam" id="PF00149"/>
    </source>
</evidence>
<dbReference type="AlphaFoldDB" id="A0A9D1KRJ0"/>
<dbReference type="GO" id="GO:0016791">
    <property type="term" value="F:phosphatase activity"/>
    <property type="evidence" value="ECO:0007669"/>
    <property type="project" value="TreeGrafter"/>
</dbReference>
<organism evidence="2 3">
    <name type="scientific">Candidatus Faecivivens stercoripullorum</name>
    <dbReference type="NCBI Taxonomy" id="2840805"/>
    <lineage>
        <taxon>Bacteria</taxon>
        <taxon>Bacillati</taxon>
        <taxon>Bacillota</taxon>
        <taxon>Clostridia</taxon>
        <taxon>Eubacteriales</taxon>
        <taxon>Oscillospiraceae</taxon>
        <taxon>Oscillospiraceae incertae sedis</taxon>
        <taxon>Candidatus Faecivivens</taxon>
    </lineage>
</organism>
<sequence length="239" mass="26489">MIYVISDIHGCYQSYLKMLEKLGVRDSDTVYILGDTIDRGRDGIKVLQDMMMRPNIIPILGNHEYMAAHALDSLADAAKAQAQMPTPELKRKLAKWVSDSGTATLHAYRKLTPQQRQQVLEYLSEFSLYEEVRAGGKDYILMHAAPVEGGKALSEYTPEELLFTHTLPEENPFPGKILVTGHTPTFLLGDQYRGKIVVSEKGDHICLDAGAGYGENLAAVCLNTGWHYYVSTADDPALA</sequence>
<dbReference type="Gene3D" id="3.60.21.10">
    <property type="match status" value="1"/>
</dbReference>
<reference evidence="2" key="1">
    <citation type="submission" date="2020-10" db="EMBL/GenBank/DDBJ databases">
        <authorList>
            <person name="Gilroy R."/>
        </authorList>
    </citation>
    <scope>NUCLEOTIDE SEQUENCE</scope>
    <source>
        <strain evidence="2">ChiBcec7-5410</strain>
    </source>
</reference>
<dbReference type="Pfam" id="PF00149">
    <property type="entry name" value="Metallophos"/>
    <property type="match status" value="1"/>
</dbReference>
<dbReference type="InterPro" id="IPR029052">
    <property type="entry name" value="Metallo-depent_PP-like"/>
</dbReference>
<dbReference type="PANTHER" id="PTHR42850:SF4">
    <property type="entry name" value="ZINC-DEPENDENT ENDOPOLYPHOSPHATASE"/>
    <property type="match status" value="1"/>
</dbReference>
<accession>A0A9D1KRJ0</accession>